<sequence length="316" mass="33813">MDTDTRRAPQSNNWNSVHGPSEAVHASFGIEGVASPMNLSQASVMQPCGGSLLPQEDATLVSLEGMKNRGCMPSGTGVPAGAVHQHVQAVHIPPTGGPYYIGSQPYNTLNVTPATVHGHIQHQPFMFNPTGGQMVFMQLPHIQQPSYQPAQQPQVVYQPSLGACYQTHCVQMPGEGPMIPSTSPSASCRVPQMHYNRGPTPMAPLVSLVPQPGPQPQYQATPPDQVGGCVSIKRGHLLPEGIPFFPYGVHTTPHYTNTQSRHSVSDEVGFTKAFWTAASFPENNMNESVARFSVLASGASNTELSDTIGLQPESVM</sequence>
<organism evidence="2">
    <name type="scientific">Trypanosoma congolense (strain IL3000)</name>
    <dbReference type="NCBI Taxonomy" id="1068625"/>
    <lineage>
        <taxon>Eukaryota</taxon>
        <taxon>Discoba</taxon>
        <taxon>Euglenozoa</taxon>
        <taxon>Kinetoplastea</taxon>
        <taxon>Metakinetoplastina</taxon>
        <taxon>Trypanosomatida</taxon>
        <taxon>Trypanosomatidae</taxon>
        <taxon>Trypanosoma</taxon>
        <taxon>Nannomonas</taxon>
    </lineage>
</organism>
<feature type="compositionally biased region" description="Polar residues" evidence="1">
    <location>
        <begin position="8"/>
        <end position="18"/>
    </location>
</feature>
<reference evidence="2" key="1">
    <citation type="journal article" date="2012" name="Proc. Natl. Acad. Sci. U.S.A.">
        <title>Antigenic diversity is generated by distinct evolutionary mechanisms in African trypanosome species.</title>
        <authorList>
            <person name="Jackson A.P."/>
            <person name="Berry A."/>
            <person name="Aslett M."/>
            <person name="Allison H.C."/>
            <person name="Burton P."/>
            <person name="Vavrova-Anderson J."/>
            <person name="Brown R."/>
            <person name="Browne H."/>
            <person name="Corton N."/>
            <person name="Hauser H."/>
            <person name="Gamble J."/>
            <person name="Gilderthorp R."/>
            <person name="Marcello L."/>
            <person name="McQuillan J."/>
            <person name="Otto T.D."/>
            <person name="Quail M.A."/>
            <person name="Sanders M.J."/>
            <person name="van Tonder A."/>
            <person name="Ginger M.L."/>
            <person name="Field M.C."/>
            <person name="Barry J.D."/>
            <person name="Hertz-Fowler C."/>
            <person name="Berriman M."/>
        </authorList>
    </citation>
    <scope>NUCLEOTIDE SEQUENCE</scope>
    <source>
        <strain evidence="2">IL3000</strain>
    </source>
</reference>
<dbReference type="EMBL" id="HE575316">
    <property type="protein sequence ID" value="CCC89767.1"/>
    <property type="molecule type" value="Genomic_DNA"/>
</dbReference>
<accession>G0UK62</accession>
<proteinExistence type="predicted"/>
<evidence type="ECO:0000256" key="1">
    <source>
        <dbReference type="SAM" id="MobiDB-lite"/>
    </source>
</evidence>
<protein>
    <submittedName>
        <fullName evidence="2">Uncharacterized protein</fullName>
    </submittedName>
</protein>
<name>G0UK62_TRYCI</name>
<dbReference type="AlphaFoldDB" id="G0UK62"/>
<feature type="region of interest" description="Disordered" evidence="1">
    <location>
        <begin position="1"/>
        <end position="20"/>
    </location>
</feature>
<evidence type="ECO:0000313" key="2">
    <source>
        <dbReference type="EMBL" id="CCC89767.1"/>
    </source>
</evidence>
<gene>
    <name evidence="2" type="ORF">TCIL3000_3_1970</name>
</gene>
<dbReference type="VEuPathDB" id="TriTrypDB:TcIL3000_3_1970"/>